<dbReference type="STRING" id="563176.SAMN04488090_0232"/>
<dbReference type="EMBL" id="FNGS01000001">
    <property type="protein sequence ID" value="SDL17152.1"/>
    <property type="molecule type" value="Genomic_DNA"/>
</dbReference>
<dbReference type="RefSeq" id="WP_093196667.1">
    <property type="nucleotide sequence ID" value="NZ_FNGS01000001.1"/>
</dbReference>
<dbReference type="InterPro" id="IPR004360">
    <property type="entry name" value="Glyas_Fos-R_dOase_dom"/>
</dbReference>
<dbReference type="Proteomes" id="UP000198901">
    <property type="component" value="Unassembled WGS sequence"/>
</dbReference>
<dbReference type="AlphaFoldDB" id="A0A1G9HWB2"/>
<dbReference type="CDD" id="cd06587">
    <property type="entry name" value="VOC"/>
    <property type="match status" value="1"/>
</dbReference>
<dbReference type="Pfam" id="PF00903">
    <property type="entry name" value="Glyoxalase"/>
    <property type="match status" value="1"/>
</dbReference>
<dbReference type="OrthoDB" id="9796521at2"/>
<gene>
    <name evidence="2" type="ORF">SAMN04488090_0232</name>
</gene>
<feature type="domain" description="VOC" evidence="1">
    <location>
        <begin position="4"/>
        <end position="125"/>
    </location>
</feature>
<organism evidence="2 3">
    <name type="scientific">Siphonobacter aquaeclarae</name>
    <dbReference type="NCBI Taxonomy" id="563176"/>
    <lineage>
        <taxon>Bacteria</taxon>
        <taxon>Pseudomonadati</taxon>
        <taxon>Bacteroidota</taxon>
        <taxon>Cytophagia</taxon>
        <taxon>Cytophagales</taxon>
        <taxon>Cytophagaceae</taxon>
        <taxon>Siphonobacter</taxon>
    </lineage>
</organism>
<dbReference type="InterPro" id="IPR037523">
    <property type="entry name" value="VOC_core"/>
</dbReference>
<evidence type="ECO:0000259" key="1">
    <source>
        <dbReference type="PROSITE" id="PS51819"/>
    </source>
</evidence>
<keyword evidence="3" id="KW-1185">Reference proteome</keyword>
<reference evidence="2 3" key="1">
    <citation type="submission" date="2016-10" db="EMBL/GenBank/DDBJ databases">
        <authorList>
            <person name="de Groot N.N."/>
        </authorList>
    </citation>
    <scope>NUCLEOTIDE SEQUENCE [LARGE SCALE GENOMIC DNA]</scope>
    <source>
        <strain evidence="2 3">DSM 21668</strain>
    </source>
</reference>
<evidence type="ECO:0000313" key="3">
    <source>
        <dbReference type="Proteomes" id="UP000198901"/>
    </source>
</evidence>
<evidence type="ECO:0000313" key="2">
    <source>
        <dbReference type="EMBL" id="SDL17152.1"/>
    </source>
</evidence>
<sequence>MPLGIKQTVPFLTVADTDASLRFYLDGLGFSIVHEWRPRGRIEWCMIRRDEGFLMMQEPAPDYTGTLPEPRGQGVVVIFLCEDALVLYHEARERNIPVSEPFVGNNLWVVSFTDPDGYRIDFESETDVPEETTYTEWLASRNSTL</sequence>
<protein>
    <submittedName>
        <fullName evidence="2">Glyoxalase-like domain-containing protein</fullName>
    </submittedName>
</protein>
<dbReference type="Gene3D" id="3.10.180.10">
    <property type="entry name" value="2,3-Dihydroxybiphenyl 1,2-Dioxygenase, domain 1"/>
    <property type="match status" value="1"/>
</dbReference>
<dbReference type="PROSITE" id="PS51819">
    <property type="entry name" value="VOC"/>
    <property type="match status" value="1"/>
</dbReference>
<accession>A0A1G9HWB2</accession>
<dbReference type="InterPro" id="IPR029068">
    <property type="entry name" value="Glyas_Bleomycin-R_OHBP_Dase"/>
</dbReference>
<name>A0A1G9HWB2_9BACT</name>
<dbReference type="SUPFAM" id="SSF54593">
    <property type="entry name" value="Glyoxalase/Bleomycin resistance protein/Dihydroxybiphenyl dioxygenase"/>
    <property type="match status" value="1"/>
</dbReference>
<proteinExistence type="predicted"/>